<keyword evidence="1" id="KW-0732">Signal</keyword>
<protein>
    <recommendedName>
        <fullName evidence="2">Calcineurin-like phosphoesterase domain-containing protein</fullName>
    </recommendedName>
</protein>
<dbReference type="RefSeq" id="WP_149109338.1">
    <property type="nucleotide sequence ID" value="NZ_CP042425.1"/>
</dbReference>
<feature type="signal peptide" evidence="1">
    <location>
        <begin position="1"/>
        <end position="18"/>
    </location>
</feature>
<accession>A0A5C1A5M2</accession>
<dbReference type="GO" id="GO:0033192">
    <property type="term" value="F:calmodulin-dependent protein phosphatase activity"/>
    <property type="evidence" value="ECO:0007669"/>
    <property type="project" value="InterPro"/>
</dbReference>
<dbReference type="EMBL" id="CP042425">
    <property type="protein sequence ID" value="QEL14449.1"/>
    <property type="molecule type" value="Genomic_DNA"/>
</dbReference>
<proteinExistence type="predicted"/>
<dbReference type="InterPro" id="IPR029052">
    <property type="entry name" value="Metallo-depent_PP-like"/>
</dbReference>
<dbReference type="KEGG" id="lrs:PX52LOC_01337"/>
<dbReference type="InterPro" id="IPR043360">
    <property type="entry name" value="PP2B"/>
</dbReference>
<sequence>MIRATAFMVAFLTLSRLAAQEKLPDYAAWATACAKLPANRTLRGKPPDNAVLPLRTFAEFDQALEGFHVEERRGPLAKADAWVGKPPDAKVFFDATRSWYGDADVPFQPFAEKLVLPSDAVAVVLGDLHGDIRSLLRVLDELNRKKILDGFKLRDAKHHLIFLGDYTDRGHYGTEVLYTLLRLKAANARQVHLVRIGSVRRPRAAQEASRRNQ</sequence>
<keyword evidence="4" id="KW-1185">Reference proteome</keyword>
<organism evidence="3 4">
    <name type="scientific">Limnoglobus roseus</name>
    <dbReference type="NCBI Taxonomy" id="2598579"/>
    <lineage>
        <taxon>Bacteria</taxon>
        <taxon>Pseudomonadati</taxon>
        <taxon>Planctomycetota</taxon>
        <taxon>Planctomycetia</taxon>
        <taxon>Gemmatales</taxon>
        <taxon>Gemmataceae</taxon>
        <taxon>Limnoglobus</taxon>
    </lineage>
</organism>
<evidence type="ECO:0000259" key="2">
    <source>
        <dbReference type="Pfam" id="PF00149"/>
    </source>
</evidence>
<evidence type="ECO:0000256" key="1">
    <source>
        <dbReference type="SAM" id="SignalP"/>
    </source>
</evidence>
<gene>
    <name evidence="3" type="ORF">PX52LOC_01337</name>
</gene>
<name>A0A5C1A5M2_9BACT</name>
<dbReference type="OrthoDB" id="9808081at2"/>
<dbReference type="SUPFAM" id="SSF56300">
    <property type="entry name" value="Metallo-dependent phosphatases"/>
    <property type="match status" value="1"/>
</dbReference>
<dbReference type="InterPro" id="IPR006186">
    <property type="entry name" value="Ser/Thr-sp_prot-phosphatase"/>
</dbReference>
<dbReference type="Gene3D" id="3.60.21.10">
    <property type="match status" value="1"/>
</dbReference>
<feature type="chain" id="PRO_5022666897" description="Calcineurin-like phosphoesterase domain-containing protein" evidence="1">
    <location>
        <begin position="19"/>
        <end position="213"/>
    </location>
</feature>
<dbReference type="GO" id="GO:0097720">
    <property type="term" value="P:calcineurin-mediated signaling"/>
    <property type="evidence" value="ECO:0007669"/>
    <property type="project" value="InterPro"/>
</dbReference>
<dbReference type="Pfam" id="PF00149">
    <property type="entry name" value="Metallophos"/>
    <property type="match status" value="1"/>
</dbReference>
<dbReference type="PANTHER" id="PTHR45673">
    <property type="entry name" value="SERINE/THREONINE-PROTEIN PHOSPHATASE 2B CATALYTIC SUBUNIT 1-RELATED"/>
    <property type="match status" value="1"/>
</dbReference>
<feature type="domain" description="Calcineurin-like phosphoesterase" evidence="2">
    <location>
        <begin position="123"/>
        <end position="195"/>
    </location>
</feature>
<dbReference type="InterPro" id="IPR004843">
    <property type="entry name" value="Calcineurin-like_PHP"/>
</dbReference>
<evidence type="ECO:0000313" key="4">
    <source>
        <dbReference type="Proteomes" id="UP000324974"/>
    </source>
</evidence>
<evidence type="ECO:0000313" key="3">
    <source>
        <dbReference type="EMBL" id="QEL14449.1"/>
    </source>
</evidence>
<dbReference type="PRINTS" id="PR00114">
    <property type="entry name" value="STPHPHTASE"/>
</dbReference>
<dbReference type="AlphaFoldDB" id="A0A5C1A5M2"/>
<reference evidence="4" key="1">
    <citation type="submission" date="2019-08" db="EMBL/GenBank/DDBJ databases">
        <title>Limnoglobus roseus gen. nov., sp. nov., a novel freshwater planctomycete with a giant genome from the family Gemmataceae.</title>
        <authorList>
            <person name="Kulichevskaya I.S."/>
            <person name="Naumoff D.G."/>
            <person name="Miroshnikov K."/>
            <person name="Ivanova A."/>
            <person name="Philippov D.A."/>
            <person name="Hakobyan A."/>
            <person name="Rijpstra I.C."/>
            <person name="Sinninghe Damste J.S."/>
            <person name="Liesack W."/>
            <person name="Dedysh S.N."/>
        </authorList>
    </citation>
    <scope>NUCLEOTIDE SEQUENCE [LARGE SCALE GENOMIC DNA]</scope>
    <source>
        <strain evidence="4">PX52</strain>
    </source>
</reference>
<dbReference type="Proteomes" id="UP000324974">
    <property type="component" value="Chromosome"/>
</dbReference>